<dbReference type="GO" id="GO:0003677">
    <property type="term" value="F:DNA binding"/>
    <property type="evidence" value="ECO:0007669"/>
    <property type="project" value="InterPro"/>
</dbReference>
<keyword evidence="3" id="KW-0731">Sigma factor</keyword>
<reference evidence="7 8" key="1">
    <citation type="submission" date="2019-01" db="EMBL/GenBank/DDBJ databases">
        <title>Chengkuizengella sp. nov., isolated from deep-sea sediment of East Pacific Ocean.</title>
        <authorList>
            <person name="Yang J."/>
            <person name="Lai Q."/>
            <person name="Shao Z."/>
        </authorList>
    </citation>
    <scope>NUCLEOTIDE SEQUENCE [LARGE SCALE GENOMIC DNA]</scope>
    <source>
        <strain evidence="7 8">YPA3-1-1</strain>
    </source>
</reference>
<dbReference type="InterPro" id="IPR039425">
    <property type="entry name" value="RNA_pol_sigma-70-like"/>
</dbReference>
<keyword evidence="8" id="KW-1185">Reference proteome</keyword>
<organism evidence="7 8">
    <name type="scientific">Chengkuizengella marina</name>
    <dbReference type="NCBI Taxonomy" id="2507566"/>
    <lineage>
        <taxon>Bacteria</taxon>
        <taxon>Bacillati</taxon>
        <taxon>Bacillota</taxon>
        <taxon>Bacilli</taxon>
        <taxon>Bacillales</taxon>
        <taxon>Paenibacillaceae</taxon>
        <taxon>Chengkuizengella</taxon>
    </lineage>
</organism>
<dbReference type="CDD" id="cd06171">
    <property type="entry name" value="Sigma70_r4"/>
    <property type="match status" value="1"/>
</dbReference>
<dbReference type="Gene3D" id="1.10.1740.10">
    <property type="match status" value="1"/>
</dbReference>
<comment type="caution">
    <text evidence="7">The sequence shown here is derived from an EMBL/GenBank/DDBJ whole genome shotgun (WGS) entry which is preliminary data.</text>
</comment>
<evidence type="ECO:0000259" key="6">
    <source>
        <dbReference type="Pfam" id="PF08281"/>
    </source>
</evidence>
<dbReference type="PANTHER" id="PTHR43133">
    <property type="entry name" value="RNA POLYMERASE ECF-TYPE SIGMA FACTO"/>
    <property type="match status" value="1"/>
</dbReference>
<dbReference type="NCBIfam" id="TIGR02937">
    <property type="entry name" value="sigma70-ECF"/>
    <property type="match status" value="1"/>
</dbReference>
<keyword evidence="4" id="KW-0804">Transcription</keyword>
<dbReference type="InterPro" id="IPR013249">
    <property type="entry name" value="RNA_pol_sigma70_r4_t2"/>
</dbReference>
<dbReference type="InterPro" id="IPR014284">
    <property type="entry name" value="RNA_pol_sigma-70_dom"/>
</dbReference>
<dbReference type="GO" id="GO:0006352">
    <property type="term" value="P:DNA-templated transcription initiation"/>
    <property type="evidence" value="ECO:0007669"/>
    <property type="project" value="InterPro"/>
</dbReference>
<keyword evidence="2" id="KW-0805">Transcription regulation</keyword>
<dbReference type="PANTHER" id="PTHR43133:SF51">
    <property type="entry name" value="RNA POLYMERASE SIGMA FACTOR"/>
    <property type="match status" value="1"/>
</dbReference>
<feature type="domain" description="RNA polymerase sigma-70 region 2" evidence="5">
    <location>
        <begin position="24"/>
        <end position="91"/>
    </location>
</feature>
<dbReference type="AlphaFoldDB" id="A0A6N9Q2C0"/>
<dbReference type="Proteomes" id="UP000448943">
    <property type="component" value="Unassembled WGS sequence"/>
</dbReference>
<evidence type="ECO:0000256" key="4">
    <source>
        <dbReference type="ARBA" id="ARBA00023163"/>
    </source>
</evidence>
<dbReference type="InterPro" id="IPR036388">
    <property type="entry name" value="WH-like_DNA-bd_sf"/>
</dbReference>
<proteinExistence type="inferred from homology"/>
<evidence type="ECO:0000259" key="5">
    <source>
        <dbReference type="Pfam" id="PF04542"/>
    </source>
</evidence>
<protein>
    <submittedName>
        <fullName evidence="7">Sigma-70 family RNA polymerase sigma factor</fullName>
    </submittedName>
</protein>
<dbReference type="GO" id="GO:0016987">
    <property type="term" value="F:sigma factor activity"/>
    <property type="evidence" value="ECO:0007669"/>
    <property type="project" value="UniProtKB-KW"/>
</dbReference>
<evidence type="ECO:0000256" key="1">
    <source>
        <dbReference type="ARBA" id="ARBA00010641"/>
    </source>
</evidence>
<dbReference type="Pfam" id="PF08281">
    <property type="entry name" value="Sigma70_r4_2"/>
    <property type="match status" value="1"/>
</dbReference>
<evidence type="ECO:0000256" key="2">
    <source>
        <dbReference type="ARBA" id="ARBA00023015"/>
    </source>
</evidence>
<accession>A0A6N9Q2C0</accession>
<dbReference type="InterPro" id="IPR013324">
    <property type="entry name" value="RNA_pol_sigma_r3/r4-like"/>
</dbReference>
<evidence type="ECO:0000256" key="3">
    <source>
        <dbReference type="ARBA" id="ARBA00023082"/>
    </source>
</evidence>
<dbReference type="InterPro" id="IPR013325">
    <property type="entry name" value="RNA_pol_sigma_r2"/>
</dbReference>
<comment type="similarity">
    <text evidence="1">Belongs to the sigma-70 factor family. ECF subfamily.</text>
</comment>
<evidence type="ECO:0000313" key="7">
    <source>
        <dbReference type="EMBL" id="NBI28694.1"/>
    </source>
</evidence>
<dbReference type="Gene3D" id="1.10.10.10">
    <property type="entry name" value="Winged helix-like DNA-binding domain superfamily/Winged helix DNA-binding domain"/>
    <property type="match status" value="1"/>
</dbReference>
<dbReference type="EMBL" id="SIJB01000017">
    <property type="protein sequence ID" value="NBI28694.1"/>
    <property type="molecule type" value="Genomic_DNA"/>
</dbReference>
<sequence>METLAIGFSKNKLLRERENSFLSLINENQEKLYRIAYSYVKNKDDALDIVQETVYKAYLSYHKVKKIQYENTWLTKILINTSIDFIKKNKKVVTTDIKLIENTSHFNNDNLQQKVEIKEAIDKLNEKQKTVIILRFYEDMKLEEIAKILESPVSTIKSILYRALNEMNINLKE</sequence>
<dbReference type="SUPFAM" id="SSF88946">
    <property type="entry name" value="Sigma2 domain of RNA polymerase sigma factors"/>
    <property type="match status" value="1"/>
</dbReference>
<feature type="domain" description="RNA polymerase sigma factor 70 region 4 type 2" evidence="6">
    <location>
        <begin position="116"/>
        <end position="166"/>
    </location>
</feature>
<dbReference type="InterPro" id="IPR007627">
    <property type="entry name" value="RNA_pol_sigma70_r2"/>
</dbReference>
<gene>
    <name evidence="7" type="ORF">ERL59_06965</name>
</gene>
<dbReference type="SUPFAM" id="SSF88659">
    <property type="entry name" value="Sigma3 and sigma4 domains of RNA polymerase sigma factors"/>
    <property type="match status" value="1"/>
</dbReference>
<dbReference type="Pfam" id="PF04542">
    <property type="entry name" value="Sigma70_r2"/>
    <property type="match status" value="1"/>
</dbReference>
<evidence type="ECO:0000313" key="8">
    <source>
        <dbReference type="Proteomes" id="UP000448943"/>
    </source>
</evidence>
<name>A0A6N9Q2C0_9BACL</name>